<reference evidence="2" key="1">
    <citation type="journal article" date="2020" name="mSystems">
        <title>Genome- and Community-Level Interaction Insights into Carbon Utilization and Element Cycling Functions of Hydrothermarchaeota in Hydrothermal Sediment.</title>
        <authorList>
            <person name="Zhou Z."/>
            <person name="Liu Y."/>
            <person name="Xu W."/>
            <person name="Pan J."/>
            <person name="Luo Z.H."/>
            <person name="Li M."/>
        </authorList>
    </citation>
    <scope>NUCLEOTIDE SEQUENCE [LARGE SCALE GENOMIC DNA]</scope>
    <source>
        <strain evidence="2">SpSt-1125</strain>
    </source>
</reference>
<dbReference type="AlphaFoldDB" id="A0A7J3X5R8"/>
<dbReference type="EMBL" id="DRZM01000076">
    <property type="protein sequence ID" value="HHP04549.1"/>
    <property type="molecule type" value="Genomic_DNA"/>
</dbReference>
<accession>A0A7J3X5R8</accession>
<feature type="domain" description="DUF4350" evidence="1">
    <location>
        <begin position="31"/>
        <end position="228"/>
    </location>
</feature>
<evidence type="ECO:0000313" key="2">
    <source>
        <dbReference type="EMBL" id="HHP04549.1"/>
    </source>
</evidence>
<organism evidence="2">
    <name type="scientific">Thermofilum pendens</name>
    <dbReference type="NCBI Taxonomy" id="2269"/>
    <lineage>
        <taxon>Archaea</taxon>
        <taxon>Thermoproteota</taxon>
        <taxon>Thermoprotei</taxon>
        <taxon>Thermofilales</taxon>
        <taxon>Thermofilaceae</taxon>
        <taxon>Thermofilum</taxon>
    </lineage>
</organism>
<proteinExistence type="predicted"/>
<gene>
    <name evidence="2" type="ORF">ENM88_02195</name>
</gene>
<dbReference type="Pfam" id="PF14258">
    <property type="entry name" value="DUF4350"/>
    <property type="match status" value="1"/>
</dbReference>
<evidence type="ECO:0000259" key="1">
    <source>
        <dbReference type="Pfam" id="PF14258"/>
    </source>
</evidence>
<name>A0A7J3X5R8_THEPE</name>
<comment type="caution">
    <text evidence="2">The sequence shown here is derived from an EMBL/GenBank/DDBJ whole genome shotgun (WGS) entry which is preliminary data.</text>
</comment>
<sequence>MRKSHLLIPHLASAVVIIALAAVYPVNTDFSAANPGWNGLTVFTQETGAVEGSLATLAALYDPRNYTLFIIGPSESFSPQEAAAVRSFLAKGGTVVIMDDFGTANQLLSLLEVPARFSGGLLLDPLLNQGHPALPVAYWGGSRLVLNYATTIDLLAQRGARVIATSSHFSYIDLNLNNRYDEGEPAGPFPVAVELSFGPGKLVLVSDPSLLINAMIHRGQNAQFALYLAAGRTPAVDSSHWEENLHAEVKSLLAKAWLVASSPEVKYSLAASLAIAVLALGETHFKRG</sequence>
<protein>
    <submittedName>
        <fullName evidence="2">DUF4350 domain-containing protein</fullName>
    </submittedName>
</protein>
<dbReference type="InterPro" id="IPR025646">
    <property type="entry name" value="DUF4350"/>
</dbReference>